<dbReference type="Proteomes" id="UP000030745">
    <property type="component" value="Unassembled WGS sequence"/>
</dbReference>
<evidence type="ECO:0000313" key="4">
    <source>
        <dbReference type="Proteomes" id="UP000030745"/>
    </source>
</evidence>
<feature type="compositionally biased region" description="Pro residues" evidence="2">
    <location>
        <begin position="509"/>
        <end position="527"/>
    </location>
</feature>
<feature type="coiled-coil region" evidence="1">
    <location>
        <begin position="27"/>
        <end position="54"/>
    </location>
</feature>
<dbReference type="GO" id="GO:0060271">
    <property type="term" value="P:cilium assembly"/>
    <property type="evidence" value="ECO:0007669"/>
    <property type="project" value="TreeGrafter"/>
</dbReference>
<dbReference type="GO" id="GO:0034451">
    <property type="term" value="C:centriolar satellite"/>
    <property type="evidence" value="ECO:0007669"/>
    <property type="project" value="TreeGrafter"/>
</dbReference>
<accession>A0A067C3Y8</accession>
<reference evidence="3 4" key="1">
    <citation type="journal article" date="2013" name="PLoS Genet.">
        <title>Distinctive expansion of potential virulence genes in the genome of the oomycete fish pathogen Saprolegnia parasitica.</title>
        <authorList>
            <person name="Jiang R.H."/>
            <person name="de Bruijn I."/>
            <person name="Haas B.J."/>
            <person name="Belmonte R."/>
            <person name="Lobach L."/>
            <person name="Christie J."/>
            <person name="van den Ackerveken G."/>
            <person name="Bottin A."/>
            <person name="Bulone V."/>
            <person name="Diaz-Moreno S.M."/>
            <person name="Dumas B."/>
            <person name="Fan L."/>
            <person name="Gaulin E."/>
            <person name="Govers F."/>
            <person name="Grenville-Briggs L.J."/>
            <person name="Horner N.R."/>
            <person name="Levin J.Z."/>
            <person name="Mammella M."/>
            <person name="Meijer H.J."/>
            <person name="Morris P."/>
            <person name="Nusbaum C."/>
            <person name="Oome S."/>
            <person name="Phillips A.J."/>
            <person name="van Rooyen D."/>
            <person name="Rzeszutek E."/>
            <person name="Saraiva M."/>
            <person name="Secombes C.J."/>
            <person name="Seidl M.F."/>
            <person name="Snel B."/>
            <person name="Stassen J.H."/>
            <person name="Sykes S."/>
            <person name="Tripathy S."/>
            <person name="van den Berg H."/>
            <person name="Vega-Arreguin J.C."/>
            <person name="Wawra S."/>
            <person name="Young S.K."/>
            <person name="Zeng Q."/>
            <person name="Dieguez-Uribeondo J."/>
            <person name="Russ C."/>
            <person name="Tyler B.M."/>
            <person name="van West P."/>
        </authorList>
    </citation>
    <scope>NUCLEOTIDE SEQUENCE [LARGE SCALE GENOMIC DNA]</scope>
    <source>
        <strain evidence="3 4">CBS 223.65</strain>
    </source>
</reference>
<evidence type="ECO:0000256" key="2">
    <source>
        <dbReference type="SAM" id="MobiDB-lite"/>
    </source>
</evidence>
<dbReference type="AlphaFoldDB" id="A0A067C3Y8"/>
<protein>
    <submittedName>
        <fullName evidence="3">Uncharacterized protein</fullName>
    </submittedName>
</protein>
<evidence type="ECO:0000313" key="3">
    <source>
        <dbReference type="EMBL" id="KDO21251.1"/>
    </source>
</evidence>
<dbReference type="GO" id="GO:0007020">
    <property type="term" value="P:microtubule nucleation"/>
    <property type="evidence" value="ECO:0007669"/>
    <property type="project" value="TreeGrafter"/>
</dbReference>
<feature type="compositionally biased region" description="Acidic residues" evidence="2">
    <location>
        <begin position="734"/>
        <end position="749"/>
    </location>
</feature>
<dbReference type="GeneID" id="24135421"/>
<feature type="region of interest" description="Disordered" evidence="2">
    <location>
        <begin position="714"/>
        <end position="782"/>
    </location>
</feature>
<dbReference type="PANTHER" id="PTHR46725:SF1">
    <property type="entry name" value="COILED-COIL DOMAIN-CONTAINING PROTEIN 57"/>
    <property type="match status" value="1"/>
</dbReference>
<feature type="compositionally biased region" description="Polar residues" evidence="2">
    <location>
        <begin position="759"/>
        <end position="769"/>
    </location>
</feature>
<feature type="compositionally biased region" description="Polar residues" evidence="2">
    <location>
        <begin position="813"/>
        <end position="826"/>
    </location>
</feature>
<dbReference type="InterPro" id="IPR042481">
    <property type="entry name" value="CCDC57"/>
</dbReference>
<dbReference type="PANTHER" id="PTHR46725">
    <property type="entry name" value="COILED-COIL DOMAIN-CONTAINING PROTEIN 57"/>
    <property type="match status" value="1"/>
</dbReference>
<feature type="coiled-coil region" evidence="1">
    <location>
        <begin position="140"/>
        <end position="475"/>
    </location>
</feature>
<dbReference type="GO" id="GO:0045931">
    <property type="term" value="P:positive regulation of mitotic cell cycle"/>
    <property type="evidence" value="ECO:0007669"/>
    <property type="project" value="TreeGrafter"/>
</dbReference>
<dbReference type="OMA" id="RNLKHKF"/>
<gene>
    <name evidence="3" type="ORF">SPRG_13550</name>
</gene>
<name>A0A067C3Y8_SAPPC</name>
<sequence length="856" mass="97761">MDGRPDNIRTLILEKEKELHDINEYRIRTLETMLKEKEAAMGSYKQKFHKLQEDFKYNLKLLEGRDEELAMYDSNFATMKIVLRDRENEIGELQIQLADVASDMKAEKQKHAEQDAFYTQKLKDVRAQVEAARWSYDDAMRKQKDEFDAYKRRNERELREKDEDMESLRREMSVTFDELLRARETEAKAANDDITTKLRETELKAKSLAREVETTKERNTELRRKVDDLLSQLHESETQAKALQWELSDVRGLKDAKIAELEADKVDLQQVKQALLDEYEGKMAELLQQKAQFEDEVRRVTQRKDNEMKEHSVKFEARIEALIGKLRSVEETLEKVQTELKQSKWEADDQLLQREREMERLVSDHKDALEQRETMLKELKNELWTAQVELKSSKDASRQSLQLLHEQLEDLQRRATSHDASNESKLRDLEQEWQAKFDIKYRELAALKDRLQAEKLAVEDRYRHAENELVRLRGDLFAQKAALQMNEAFKLPSSSVKTVSEPALSPSWTDPPPSVGSLPPVSPPPSVVAPTPTKPLDSLEAENARLKSVIRAMTEEVIKQTAAVSPDSETTDLARQLAQAVADADRLQARVHELEHSGSATLQAQLSRVQQELLAAQQTLDAKNQLIERLQKENAMLQAARPSTESNATAQQLTQALQDIQVLRHERNQLMELSNQLTADLRKQQLQSPVDTTARIADLTQSLEEAAQVAEKGEFTFSAAPLEPPPARRRSDPIDDDDDDDDAPADEVGDVPQPLPTRRPSSLANTLFQQAPKPDANSSLSDARLKLKHAKEVLALAGKKVDEPSKARAASMVVSSSQKETPSQRSAMHKLKELQSKRAEMAEERKKVRNYSVPSS</sequence>
<organism evidence="3 4">
    <name type="scientific">Saprolegnia parasitica (strain CBS 223.65)</name>
    <dbReference type="NCBI Taxonomy" id="695850"/>
    <lineage>
        <taxon>Eukaryota</taxon>
        <taxon>Sar</taxon>
        <taxon>Stramenopiles</taxon>
        <taxon>Oomycota</taxon>
        <taxon>Saprolegniomycetes</taxon>
        <taxon>Saprolegniales</taxon>
        <taxon>Saprolegniaceae</taxon>
        <taxon>Saprolegnia</taxon>
    </lineage>
</organism>
<dbReference type="KEGG" id="spar:SPRG_13550"/>
<proteinExistence type="predicted"/>
<dbReference type="VEuPathDB" id="FungiDB:SPRG_13550"/>
<feature type="region of interest" description="Disordered" evidence="2">
    <location>
        <begin position="494"/>
        <end position="538"/>
    </location>
</feature>
<keyword evidence="1" id="KW-0175">Coiled coil</keyword>
<evidence type="ECO:0000256" key="1">
    <source>
        <dbReference type="SAM" id="Coils"/>
    </source>
</evidence>
<dbReference type="RefSeq" id="XP_012207995.1">
    <property type="nucleotide sequence ID" value="XM_012352605.1"/>
</dbReference>
<keyword evidence="4" id="KW-1185">Reference proteome</keyword>
<feature type="region of interest" description="Disordered" evidence="2">
    <location>
        <begin position="800"/>
        <end position="856"/>
    </location>
</feature>
<dbReference type="OrthoDB" id="568502at2759"/>
<feature type="compositionally biased region" description="Basic and acidic residues" evidence="2">
    <location>
        <begin position="830"/>
        <end position="846"/>
    </location>
</feature>
<dbReference type="EMBL" id="KK583291">
    <property type="protein sequence ID" value="KDO21251.1"/>
    <property type="molecule type" value="Genomic_DNA"/>
</dbReference>
<dbReference type="GO" id="GO:0005876">
    <property type="term" value="C:spindle microtubule"/>
    <property type="evidence" value="ECO:0007669"/>
    <property type="project" value="TreeGrafter"/>
</dbReference>